<protein>
    <submittedName>
        <fullName evidence="1">Uncharacterized protein</fullName>
    </submittedName>
</protein>
<proteinExistence type="predicted"/>
<comment type="caution">
    <text evidence="1">The sequence shown here is derived from an EMBL/GenBank/DDBJ whole genome shotgun (WGS) entry which is preliminary data.</text>
</comment>
<accession>A0ACC0VFD9</accession>
<sequence length="84" mass="9866">METWCRLLRVLREQNAGGWHLWPDSSMNMRTAEKVSKSKEATKEMLHLIGWPASIEAFERTSDEGIPRSIWQRIKYVGQHEARL</sequence>
<keyword evidence="2" id="KW-1185">Reference proteome</keyword>
<dbReference type="EMBL" id="CM047588">
    <property type="protein sequence ID" value="KAI9905174.1"/>
    <property type="molecule type" value="Genomic_DNA"/>
</dbReference>
<gene>
    <name evidence="1" type="ORF">PsorP6_013593</name>
</gene>
<organism evidence="1 2">
    <name type="scientific">Peronosclerospora sorghi</name>
    <dbReference type="NCBI Taxonomy" id="230839"/>
    <lineage>
        <taxon>Eukaryota</taxon>
        <taxon>Sar</taxon>
        <taxon>Stramenopiles</taxon>
        <taxon>Oomycota</taxon>
        <taxon>Peronosporomycetes</taxon>
        <taxon>Peronosporales</taxon>
        <taxon>Peronosporaceae</taxon>
        <taxon>Peronosclerospora</taxon>
    </lineage>
</organism>
<dbReference type="Proteomes" id="UP001163321">
    <property type="component" value="Chromosome 9"/>
</dbReference>
<name>A0ACC0VFD9_9STRA</name>
<reference evidence="1 2" key="1">
    <citation type="journal article" date="2022" name="bioRxiv">
        <title>The genome of the oomycete Peronosclerospora sorghi, a cosmopolitan pathogen of maize and sorghum, is inflated with dispersed pseudogenes.</title>
        <authorList>
            <person name="Fletcher K."/>
            <person name="Martin F."/>
            <person name="Isakeit T."/>
            <person name="Cavanaugh K."/>
            <person name="Magill C."/>
            <person name="Michelmore R."/>
        </authorList>
    </citation>
    <scope>NUCLEOTIDE SEQUENCE [LARGE SCALE GENOMIC DNA]</scope>
    <source>
        <strain evidence="1">P6</strain>
    </source>
</reference>
<evidence type="ECO:0000313" key="1">
    <source>
        <dbReference type="EMBL" id="KAI9905174.1"/>
    </source>
</evidence>
<evidence type="ECO:0000313" key="2">
    <source>
        <dbReference type="Proteomes" id="UP001163321"/>
    </source>
</evidence>